<dbReference type="InterPro" id="IPR046373">
    <property type="entry name" value="Acyl-CoA_Oxase/DH_mid-dom_sf"/>
</dbReference>
<feature type="domain" description="Acyl-CoA dehydrogenase/oxidase C-terminal" evidence="6">
    <location>
        <begin position="595"/>
        <end position="734"/>
    </location>
</feature>
<feature type="domain" description="Acyl-CoA oxidase/dehydrogenase middle" evidence="7">
    <location>
        <begin position="488"/>
        <end position="582"/>
    </location>
</feature>
<dbReference type="InterPro" id="IPR052161">
    <property type="entry name" value="Mycobact_Acyl-CoA_DH"/>
</dbReference>
<evidence type="ECO:0000256" key="5">
    <source>
        <dbReference type="ARBA" id="ARBA00023002"/>
    </source>
</evidence>
<reference evidence="10" key="1">
    <citation type="submission" date="2016-10" db="EMBL/GenBank/DDBJ databases">
        <authorList>
            <person name="Varghese N."/>
            <person name="Submissions S."/>
        </authorList>
    </citation>
    <scope>NUCLEOTIDE SEQUENCE [LARGE SCALE GENOMIC DNA]</scope>
    <source>
        <strain evidence="10">UNC267MFSha1.1M11</strain>
    </source>
</reference>
<dbReference type="GO" id="GO:0050660">
    <property type="term" value="F:flavin adenine dinucleotide binding"/>
    <property type="evidence" value="ECO:0007669"/>
    <property type="project" value="InterPro"/>
</dbReference>
<keyword evidence="5" id="KW-0560">Oxidoreductase</keyword>
<dbReference type="InterPro" id="IPR013786">
    <property type="entry name" value="AcylCoA_DH/ox_N"/>
</dbReference>
<dbReference type="Proteomes" id="UP000199707">
    <property type="component" value="Unassembled WGS sequence"/>
</dbReference>
<dbReference type="Pfam" id="PF02771">
    <property type="entry name" value="Acyl-CoA_dh_N"/>
    <property type="match status" value="1"/>
</dbReference>
<dbReference type="GO" id="GO:0016627">
    <property type="term" value="F:oxidoreductase activity, acting on the CH-CH group of donors"/>
    <property type="evidence" value="ECO:0007669"/>
    <property type="project" value="InterPro"/>
</dbReference>
<dbReference type="PANTHER" id="PTHR43292">
    <property type="entry name" value="ACYL-COA DEHYDROGENASE"/>
    <property type="match status" value="1"/>
</dbReference>
<dbReference type="Pfam" id="PF00441">
    <property type="entry name" value="Acyl-CoA_dh_1"/>
    <property type="match status" value="2"/>
</dbReference>
<gene>
    <name evidence="9" type="ORF">SAMN02799620_02111</name>
</gene>
<feature type="domain" description="Acyl-CoA dehydrogenase/oxidase N-terminal" evidence="8">
    <location>
        <begin position="6"/>
        <end position="98"/>
    </location>
</feature>
<proteinExistence type="inferred from homology"/>
<dbReference type="InterPro" id="IPR009100">
    <property type="entry name" value="AcylCoA_DH/oxidase_NM_dom_sf"/>
</dbReference>
<dbReference type="Gene3D" id="1.20.140.10">
    <property type="entry name" value="Butyryl-CoA Dehydrogenase, subunit A, domain 3"/>
    <property type="match status" value="2"/>
</dbReference>
<dbReference type="EMBL" id="FMUB01000004">
    <property type="protein sequence ID" value="SCX15618.1"/>
    <property type="molecule type" value="Genomic_DNA"/>
</dbReference>
<dbReference type="InterPro" id="IPR006091">
    <property type="entry name" value="Acyl-CoA_Oxase/DH_mid-dom"/>
</dbReference>
<comment type="cofactor">
    <cofactor evidence="1">
        <name>FAD</name>
        <dbReference type="ChEBI" id="CHEBI:57692"/>
    </cofactor>
</comment>
<evidence type="ECO:0000259" key="7">
    <source>
        <dbReference type="Pfam" id="PF02770"/>
    </source>
</evidence>
<keyword evidence="4" id="KW-0274">FAD</keyword>
<evidence type="ECO:0000313" key="9">
    <source>
        <dbReference type="EMBL" id="SCX15618.1"/>
    </source>
</evidence>
<dbReference type="Pfam" id="PF02770">
    <property type="entry name" value="Acyl-CoA_dh_M"/>
    <property type="match status" value="1"/>
</dbReference>
<dbReference type="PANTHER" id="PTHR43292:SF4">
    <property type="entry name" value="ACYL-COA DEHYDROGENASE FADE34"/>
    <property type="match status" value="1"/>
</dbReference>
<dbReference type="Gene3D" id="2.40.110.10">
    <property type="entry name" value="Butyryl-CoA Dehydrogenase, subunit A, domain 2"/>
    <property type="match status" value="2"/>
</dbReference>
<name>A0A1G4W2F3_9MYCO</name>
<dbReference type="InterPro" id="IPR036250">
    <property type="entry name" value="AcylCo_DH-like_C"/>
</dbReference>
<evidence type="ECO:0000256" key="1">
    <source>
        <dbReference type="ARBA" id="ARBA00001974"/>
    </source>
</evidence>
<dbReference type="GO" id="GO:0005886">
    <property type="term" value="C:plasma membrane"/>
    <property type="evidence" value="ECO:0007669"/>
    <property type="project" value="TreeGrafter"/>
</dbReference>
<protein>
    <submittedName>
        <fullName evidence="9">Acyl-CoA dehydrogenase</fullName>
    </submittedName>
</protein>
<dbReference type="InterPro" id="IPR009075">
    <property type="entry name" value="AcylCo_DH/oxidase_C"/>
</dbReference>
<dbReference type="Gene3D" id="1.10.540.10">
    <property type="entry name" value="Acyl-CoA dehydrogenase/oxidase, N-terminal domain"/>
    <property type="match status" value="2"/>
</dbReference>
<dbReference type="SUPFAM" id="SSF47203">
    <property type="entry name" value="Acyl-CoA dehydrogenase C-terminal domain-like"/>
    <property type="match status" value="2"/>
</dbReference>
<dbReference type="FunFam" id="2.40.110.10:FF:000011">
    <property type="entry name" value="Acyl-CoA dehydrogenase FadE34"/>
    <property type="match status" value="1"/>
</dbReference>
<evidence type="ECO:0000313" key="10">
    <source>
        <dbReference type="Proteomes" id="UP000199707"/>
    </source>
</evidence>
<dbReference type="InterPro" id="IPR037069">
    <property type="entry name" value="AcylCoA_DH/ox_N_sf"/>
</dbReference>
<dbReference type="AlphaFoldDB" id="A0A1G4W2F3"/>
<dbReference type="STRING" id="1502745.SAMN02799620_02111"/>
<comment type="similarity">
    <text evidence="2">Belongs to the acyl-CoA dehydrogenase family.</text>
</comment>
<evidence type="ECO:0000256" key="4">
    <source>
        <dbReference type="ARBA" id="ARBA00022827"/>
    </source>
</evidence>
<dbReference type="SUPFAM" id="SSF56645">
    <property type="entry name" value="Acyl-CoA dehydrogenase NM domain-like"/>
    <property type="match status" value="2"/>
</dbReference>
<evidence type="ECO:0000256" key="3">
    <source>
        <dbReference type="ARBA" id="ARBA00022630"/>
    </source>
</evidence>
<accession>A0A1G4W2F3</accession>
<organism evidence="9 10">
    <name type="scientific">Mycolicibacterium fluoranthenivorans</name>
    <dbReference type="NCBI Taxonomy" id="258505"/>
    <lineage>
        <taxon>Bacteria</taxon>
        <taxon>Bacillati</taxon>
        <taxon>Actinomycetota</taxon>
        <taxon>Actinomycetes</taxon>
        <taxon>Mycobacteriales</taxon>
        <taxon>Mycobacteriaceae</taxon>
        <taxon>Mycolicibacterium</taxon>
    </lineage>
</organism>
<keyword evidence="3" id="KW-0285">Flavoprotein</keyword>
<evidence type="ECO:0000259" key="8">
    <source>
        <dbReference type="Pfam" id="PF02771"/>
    </source>
</evidence>
<evidence type="ECO:0000256" key="2">
    <source>
        <dbReference type="ARBA" id="ARBA00009347"/>
    </source>
</evidence>
<evidence type="ECO:0000259" key="6">
    <source>
        <dbReference type="Pfam" id="PF00441"/>
    </source>
</evidence>
<sequence>MALALTDEQVQITDAMAGFAARHGGLELTRSQFDELAAGGRPGFWAALVDQGLHAVHLPEHIGGQGGGLAEAACVIDAAGYGLLPGPLLPTVIAGAVAATAEPGTATARLLGDIVAGHPATLVLPQAGQLRAAATDVGWSLSGAVGPEIGLCGAERVIVSAGTDSGALHWFVLDTATAGVHVAAQTPTDLTRDVGVLQIDGVRVGVDDVLTGIDAVRARCIAASLLAAEAAGIARWCVDNVVAYLKVREQFGRPIGSFQALQHKAAMLFINSELAAASAWDAVRAADQSVPQHHIAAAGAAIVAVCRLPELVIDALTMFGAIGYTWEHDLHLYWKRAISLAAAVGSRSEWAHALGDPSWPGRDFSIEIEDVEPDFRAIVASTLDRAAQLSNDTPGRQNPEYAEFWTGPQRTALAAAGLVAPYLPAPWGLDASPVQQLIIDEEFEKRPNLVRPSLGIAQWILPTVLAAGSDAQRAQFADPTLRGEIGWCQLFSEPGAGSDLASLSTRATKTDGGWLVNGQKVWTSSAQRADWGALLARTDPDAKKHKGIGYFLVDMATPGIRVRPLRTASGEEHFNEVFFDDVFVPDAMLVGEPTAGWSHALATMANERVAIGAYIKLDKESELRTLASRSGADAGAVRQALGEVRAGSNAIGALAVRDTLNRLAGHGPGPASSVGKVATAQIVRRVTADALAFSGRAAMVGGGEHSAVAQSLMMPAEVIGGGTVEIQLNIIATMILGLPKN</sequence>
<feature type="domain" description="Acyl-CoA dehydrogenase/oxidase C-terminal" evidence="6">
    <location>
        <begin position="225"/>
        <end position="345"/>
    </location>
</feature>
<dbReference type="RefSeq" id="WP_090356524.1">
    <property type="nucleotide sequence ID" value="NZ_FMUB01000004.1"/>
</dbReference>